<feature type="domain" description="Translation elongation factor EF1B beta/delta subunit guanine nucleotide exchange" evidence="7">
    <location>
        <begin position="3"/>
        <end position="88"/>
    </location>
</feature>
<dbReference type="PIRSF" id="PIRSF006521">
    <property type="entry name" value="Transl_elong_EF1B_B_arc"/>
    <property type="match status" value="1"/>
</dbReference>
<sequence>MAQLLLITKILPTGIEVDLNKLAQTIKGSLKDGIQLKNHQLEPLAFGLHFIKAEFVLDDKEGQMDSLENAVKDVEGVSEFEVLNMSRMSVDMK</sequence>
<proteinExistence type="inferred from homology"/>
<evidence type="ECO:0000256" key="3">
    <source>
        <dbReference type="ARBA" id="ARBA00017600"/>
    </source>
</evidence>
<dbReference type="GO" id="GO:0003746">
    <property type="term" value="F:translation elongation factor activity"/>
    <property type="evidence" value="ECO:0007669"/>
    <property type="project" value="UniProtKB-UniRule"/>
</dbReference>
<dbReference type="Gene3D" id="3.30.70.60">
    <property type="match status" value="1"/>
</dbReference>
<comment type="similarity">
    <text evidence="2 6">Belongs to the EF-1-beta/EF-1-delta family.</text>
</comment>
<comment type="function">
    <text evidence="1 6">Promotes the exchange of GDP for GTP in EF-1-alpha/GDP, thus allowing the regeneration of EF-1-alpha/GTP that could then be used to form the ternary complex EF-1-alpha/GTP/AAtRNA.</text>
</comment>
<keyword evidence="4 6" id="KW-0251">Elongation factor</keyword>
<reference evidence="8" key="1">
    <citation type="journal article" date="2014" name="Genome Biol. Evol.">
        <title>Pangenome evidence for extensive interdomain horizontal transfer affecting lineage core and shell genes in uncultured planktonic thaumarchaeota and euryarchaeota.</title>
        <authorList>
            <person name="Deschamps P."/>
            <person name="Zivanovic Y."/>
            <person name="Moreira D."/>
            <person name="Rodriguez-Valera F."/>
            <person name="Lopez-Garcia P."/>
        </authorList>
    </citation>
    <scope>NUCLEOTIDE SEQUENCE</scope>
</reference>
<dbReference type="SMART" id="SM00888">
    <property type="entry name" value="EF1_GNE"/>
    <property type="match status" value="1"/>
</dbReference>
<dbReference type="InterPro" id="IPR014038">
    <property type="entry name" value="EF1B_bsu/dsu_GNE"/>
</dbReference>
<dbReference type="InterPro" id="IPR014717">
    <property type="entry name" value="Transl_elong_EF1B/ribsomal_bS6"/>
</dbReference>
<keyword evidence="5 6" id="KW-0648">Protein biosynthesis</keyword>
<dbReference type="CDD" id="cd00292">
    <property type="entry name" value="EF1B"/>
    <property type="match status" value="1"/>
</dbReference>
<dbReference type="NCBIfam" id="NF001670">
    <property type="entry name" value="PRK00435.1"/>
    <property type="match status" value="1"/>
</dbReference>
<protein>
    <recommendedName>
        <fullName evidence="3 6">Elongation factor 1-beta</fullName>
        <shortName evidence="6">EF-1-beta</shortName>
    </recommendedName>
    <alternativeName>
        <fullName evidence="6">aEF-1beta</fullName>
    </alternativeName>
</protein>
<evidence type="ECO:0000256" key="5">
    <source>
        <dbReference type="ARBA" id="ARBA00022917"/>
    </source>
</evidence>
<dbReference type="EMBL" id="KF900429">
    <property type="protein sequence ID" value="AIE94708.1"/>
    <property type="molecule type" value="Genomic_DNA"/>
</dbReference>
<evidence type="ECO:0000256" key="1">
    <source>
        <dbReference type="ARBA" id="ARBA00003815"/>
    </source>
</evidence>
<accession>A0A075FTM0</accession>
<evidence type="ECO:0000256" key="2">
    <source>
        <dbReference type="ARBA" id="ARBA00007411"/>
    </source>
</evidence>
<evidence type="ECO:0000259" key="7">
    <source>
        <dbReference type="SMART" id="SM00888"/>
    </source>
</evidence>
<evidence type="ECO:0000313" key="8">
    <source>
        <dbReference type="EMBL" id="AIE94708.1"/>
    </source>
</evidence>
<dbReference type="InterPro" id="IPR036219">
    <property type="entry name" value="eEF-1beta-like_sf"/>
</dbReference>
<name>A0A075FTM0_9ARCH</name>
<organism evidence="8">
    <name type="scientific">uncultured marine thaumarchaeote AD1000_50_E11</name>
    <dbReference type="NCBI Taxonomy" id="1455923"/>
    <lineage>
        <taxon>Archaea</taxon>
        <taxon>Nitrososphaerota</taxon>
        <taxon>environmental samples</taxon>
    </lineage>
</organism>
<dbReference type="NCBIfam" id="TIGR00489">
    <property type="entry name" value="aEF-1_beta"/>
    <property type="match status" value="1"/>
</dbReference>
<dbReference type="InterPro" id="IPR004542">
    <property type="entry name" value="Transl_elong_EF1B_B_arc"/>
</dbReference>
<dbReference type="PANTHER" id="PTHR39647:SF1">
    <property type="entry name" value="ELONGATION FACTOR 1-BETA"/>
    <property type="match status" value="1"/>
</dbReference>
<dbReference type="PANTHER" id="PTHR39647">
    <property type="entry name" value="ELONGATION FACTOR 1-BETA"/>
    <property type="match status" value="1"/>
</dbReference>
<gene>
    <name evidence="6" type="primary">ef1b</name>
</gene>
<dbReference type="HAMAP" id="MF_00043">
    <property type="entry name" value="EF1_beta"/>
    <property type="match status" value="1"/>
</dbReference>
<evidence type="ECO:0000256" key="4">
    <source>
        <dbReference type="ARBA" id="ARBA00022768"/>
    </source>
</evidence>
<dbReference type="SUPFAM" id="SSF54984">
    <property type="entry name" value="eEF-1beta-like"/>
    <property type="match status" value="1"/>
</dbReference>
<dbReference type="Pfam" id="PF00736">
    <property type="entry name" value="EF1_GNE"/>
    <property type="match status" value="1"/>
</dbReference>
<dbReference type="AlphaFoldDB" id="A0A075FTM0"/>
<evidence type="ECO:0000256" key="6">
    <source>
        <dbReference type="HAMAP-Rule" id="MF_00043"/>
    </source>
</evidence>